<dbReference type="OrthoDB" id="70250at2759"/>
<feature type="transmembrane region" description="Helical" evidence="1">
    <location>
        <begin position="530"/>
        <end position="548"/>
    </location>
</feature>
<organism evidence="2">
    <name type="scientific">Sarcoptes scabiei</name>
    <name type="common">Itch mite</name>
    <name type="synonym">Acarus scabiei</name>
    <dbReference type="NCBI Taxonomy" id="52283"/>
    <lineage>
        <taxon>Eukaryota</taxon>
        <taxon>Metazoa</taxon>
        <taxon>Ecdysozoa</taxon>
        <taxon>Arthropoda</taxon>
        <taxon>Chelicerata</taxon>
        <taxon>Arachnida</taxon>
        <taxon>Acari</taxon>
        <taxon>Acariformes</taxon>
        <taxon>Sarcoptiformes</taxon>
        <taxon>Astigmata</taxon>
        <taxon>Psoroptidia</taxon>
        <taxon>Sarcoptoidea</taxon>
        <taxon>Sarcoptidae</taxon>
        <taxon>Sarcoptinae</taxon>
        <taxon>Sarcoptes</taxon>
    </lineage>
</organism>
<dbReference type="GO" id="GO:0006506">
    <property type="term" value="P:GPI anchor biosynthetic process"/>
    <property type="evidence" value="ECO:0007669"/>
    <property type="project" value="InterPro"/>
</dbReference>
<keyword evidence="4" id="KW-1185">Reference proteome</keyword>
<dbReference type="AlphaFoldDB" id="A0A834VCS2"/>
<feature type="transmembrane region" description="Helical" evidence="1">
    <location>
        <begin position="663"/>
        <end position="681"/>
    </location>
</feature>
<reference evidence="2" key="2">
    <citation type="submission" date="2020-01" db="EMBL/GenBank/DDBJ databases">
        <authorList>
            <person name="Korhonen P.K.K."/>
            <person name="Guangxu M.G."/>
            <person name="Wang T.W."/>
            <person name="Stroehlein A.J.S."/>
            <person name="Young N.D."/>
            <person name="Ang C.-S.A."/>
            <person name="Fernando D.W.F."/>
            <person name="Lu H.L."/>
            <person name="Taylor S.T."/>
            <person name="Ehtesham M.E.M."/>
            <person name="Najaraj S.H.N."/>
            <person name="Harsha G.H.G."/>
            <person name="Madugundu A.M."/>
            <person name="Renuse S.R."/>
            <person name="Holt D.H."/>
            <person name="Pandey A.P."/>
            <person name="Papenfuss A.P."/>
            <person name="Gasser R.B.G."/>
            <person name="Fischer K.F."/>
        </authorList>
    </citation>
    <scope>NUCLEOTIDE SEQUENCE</scope>
    <source>
        <strain evidence="2">SSS_KF_BRIS2020</strain>
    </source>
</reference>
<name>A0A834VCS2_SARSC</name>
<feature type="transmembrane region" description="Helical" evidence="1">
    <location>
        <begin position="417"/>
        <end position="440"/>
    </location>
</feature>
<keyword evidence="1" id="KW-0472">Membrane</keyword>
<reference evidence="3" key="3">
    <citation type="submission" date="2022-06" db="UniProtKB">
        <authorList>
            <consortium name="EnsemblMetazoa"/>
        </authorList>
    </citation>
    <scope>IDENTIFICATION</scope>
</reference>
<feature type="transmembrane region" description="Helical" evidence="1">
    <location>
        <begin position="447"/>
        <end position="469"/>
    </location>
</feature>
<dbReference type="GO" id="GO:0016757">
    <property type="term" value="F:glycosyltransferase activity"/>
    <property type="evidence" value="ECO:0007669"/>
    <property type="project" value="UniProtKB-KW"/>
</dbReference>
<protein>
    <submittedName>
        <fullName evidence="2">Phosphatidylinositol N-acetylglucosaminyltransferase subunit Q</fullName>
    </submittedName>
</protein>
<feature type="transmembrane region" description="Helical" evidence="1">
    <location>
        <begin position="489"/>
        <end position="518"/>
    </location>
</feature>
<evidence type="ECO:0000313" key="4">
    <source>
        <dbReference type="Proteomes" id="UP000070412"/>
    </source>
</evidence>
<evidence type="ECO:0000313" key="3">
    <source>
        <dbReference type="EnsemblMetazoa" id="KAF7492046.1"/>
    </source>
</evidence>
<proteinExistence type="predicted"/>
<dbReference type="EMBL" id="WVUK01000057">
    <property type="protein sequence ID" value="KAF7492046.1"/>
    <property type="molecule type" value="Genomic_DNA"/>
</dbReference>
<evidence type="ECO:0000313" key="2">
    <source>
        <dbReference type="EMBL" id="KAF7492046.1"/>
    </source>
</evidence>
<dbReference type="GO" id="GO:0005783">
    <property type="term" value="C:endoplasmic reticulum"/>
    <property type="evidence" value="ECO:0007669"/>
    <property type="project" value="TreeGrafter"/>
</dbReference>
<reference evidence="4" key="1">
    <citation type="journal article" date="2020" name="PLoS Negl. Trop. Dis.">
        <title>High-quality nuclear genome for Sarcoptes scabiei-A critical resource for a neglected parasite.</title>
        <authorList>
            <person name="Korhonen P.K."/>
            <person name="Gasser R.B."/>
            <person name="Ma G."/>
            <person name="Wang T."/>
            <person name="Stroehlein A.J."/>
            <person name="Young N.D."/>
            <person name="Ang C.S."/>
            <person name="Fernando D.D."/>
            <person name="Lu H.C."/>
            <person name="Taylor S."/>
            <person name="Reynolds S.L."/>
            <person name="Mofiz E."/>
            <person name="Najaraj S.H."/>
            <person name="Gowda H."/>
            <person name="Madugundu A."/>
            <person name="Renuse S."/>
            <person name="Holt D."/>
            <person name="Pandey A."/>
            <person name="Papenfuss A.T."/>
            <person name="Fischer K."/>
        </authorList>
    </citation>
    <scope>NUCLEOTIDE SEQUENCE [LARGE SCALE GENOMIC DNA]</scope>
</reference>
<sequence>MKCVNIFLSKDIIDCFQQSSNRILKPSYENKAHHDPRSIKDLLLFGHYEMNENLSILNVSITTLLDQCKYSQSDDDYGRIRRFLNSSQKYLKYLGRFCFENSNIINSNYFNDDDQDSLEGYIDLNRSDLFLRLHCERNGTFRLRSLRFKAFRLLDDSKRIVIIQYDCDHLMQSQFLLKNRFLNISEEKSFLRFVLESLLQTSMSYECSMTNAISTSKESINHFQFFLPKKQIKTFIFRNTDQTFENVFKTIYDPIKNRNRIDVKFFRSKFLSSLFCLIEFLNHLTFQKSIFLKHCKFRLIQFELILRLSDHFASRSIISFYNLIFTIAFDIVLGVLLVWFIYRWQTPNILIECFRFHWIQIVEKINNLLNLLQSMPAGLKLNYPLNKALSQIMFYHIYLWQNYIVIMQNLFPFILNLLFVSGLFGASFLISLLTDLFMMITVHIYSFYGYTSIIYSFQIAGIISLWRLFRGKKFNPLRNRIDSYCYDNVHLFIGTIFFTVFIFLLPTVLLYYAVFLLFRTITLAFRESMFFFVEYLGTLPLYSVWLWFNNSPIVFNRIDLIVDQNSIKPSNVMKQFSHHHHHHRNYHQSKDKINHIDYDVDDCDISIISLQLTSTTLKDLLEHRNDSILLQLKRIYDLEQKNSFKFFDFINDIIYGRVINQTLPYWFAFLLCGISFVFYCFV</sequence>
<gene>
    <name evidence="2" type="ORF">SSS_6902</name>
</gene>
<dbReference type="EnsemblMetazoa" id="SSS_6902s_mrna">
    <property type="protein sequence ID" value="KAF7492046.1"/>
    <property type="gene ID" value="SSS_6902"/>
</dbReference>
<feature type="transmembrane region" description="Helical" evidence="1">
    <location>
        <begin position="320"/>
        <end position="342"/>
    </location>
</feature>
<dbReference type="Pfam" id="PF05024">
    <property type="entry name" value="Gpi1"/>
    <property type="match status" value="1"/>
</dbReference>
<keyword evidence="1" id="KW-0812">Transmembrane</keyword>
<keyword evidence="1" id="KW-1133">Transmembrane helix</keyword>
<keyword evidence="2" id="KW-0328">Glycosyltransferase</keyword>
<dbReference type="Proteomes" id="UP000070412">
    <property type="component" value="Unassembled WGS sequence"/>
</dbReference>
<dbReference type="PANTHER" id="PTHR21329:SF3">
    <property type="entry name" value="PHOSPHATIDYLINOSITOL N-ACETYLGLUCOSAMINYLTRANSFERASE SUBUNIT Q"/>
    <property type="match status" value="1"/>
</dbReference>
<dbReference type="PANTHER" id="PTHR21329">
    <property type="entry name" value="PHOSPHATIDYLINOSITOL N-ACETYLGLUCOSAMINYLTRANSFERASE SUBUNIT Q-RELATED"/>
    <property type="match status" value="1"/>
</dbReference>
<keyword evidence="2" id="KW-0808">Transferase</keyword>
<dbReference type="GO" id="GO:0016020">
    <property type="term" value="C:membrane"/>
    <property type="evidence" value="ECO:0007669"/>
    <property type="project" value="InterPro"/>
</dbReference>
<accession>A0A834VCS2</accession>
<evidence type="ECO:0000256" key="1">
    <source>
        <dbReference type="SAM" id="Phobius"/>
    </source>
</evidence>
<dbReference type="InterPro" id="IPR007720">
    <property type="entry name" value="PigQ/GPI1"/>
</dbReference>